<reference evidence="2 3" key="1">
    <citation type="journal article" date="2017" name="Int. J. Syst. Evol. Microbiol.">
        <title>Desulfovibrio senegalensis sp. nov., a mesophilic sulfate reducer isolated from marine sediment.</title>
        <authorList>
            <person name="Thioye A."/>
            <person name="Gam Z.B.A."/>
            <person name="Mbengue M."/>
            <person name="Cayol J.L."/>
            <person name="Joseph-Bartoli M."/>
            <person name="Toure-Kane C."/>
            <person name="Labat M."/>
        </authorList>
    </citation>
    <scope>NUCLEOTIDE SEQUENCE [LARGE SCALE GENOMIC DNA]</scope>
    <source>
        <strain evidence="2 3">DSM 101509</strain>
    </source>
</reference>
<keyword evidence="1" id="KW-0732">Signal</keyword>
<organism evidence="2 3">
    <name type="scientific">Pseudodesulfovibrio senegalensis</name>
    <dbReference type="NCBI Taxonomy" id="1721087"/>
    <lineage>
        <taxon>Bacteria</taxon>
        <taxon>Pseudomonadati</taxon>
        <taxon>Thermodesulfobacteriota</taxon>
        <taxon>Desulfovibrionia</taxon>
        <taxon>Desulfovibrionales</taxon>
        <taxon>Desulfovibrionaceae</taxon>
    </lineage>
</organism>
<name>A0A6N6N201_9BACT</name>
<protein>
    <recommendedName>
        <fullName evidence="4">Lipoprotein</fullName>
    </recommendedName>
</protein>
<dbReference type="EMBL" id="WAIE01000003">
    <property type="protein sequence ID" value="KAB1441678.1"/>
    <property type="molecule type" value="Genomic_DNA"/>
</dbReference>
<accession>A0A6N6N201</accession>
<gene>
    <name evidence="2" type="ORF">F8A88_08760</name>
</gene>
<evidence type="ECO:0008006" key="4">
    <source>
        <dbReference type="Google" id="ProtNLM"/>
    </source>
</evidence>
<dbReference type="AlphaFoldDB" id="A0A6N6N201"/>
<dbReference type="RefSeq" id="WP_151150770.1">
    <property type="nucleotide sequence ID" value="NZ_WAIE01000003.1"/>
</dbReference>
<evidence type="ECO:0000256" key="1">
    <source>
        <dbReference type="SAM" id="SignalP"/>
    </source>
</evidence>
<proteinExistence type="predicted"/>
<sequence length="186" mass="20175">MNNKRYFVSIVLGAAFLLLAACSPKTVVPLNYALVTANAGSCGNPINVLVFKDMRESRSIGRDSNGNLLQPGSDVADWVGWSLYEELNAAGCNVKYRSMRQTDNVPVVTGEVLDVRMTPTGNTTWKGVVKIHVAVEREGVADPGETFMSEVEKPVVFGVSSREDILSEALQGIMEQVVPKVMGQLQ</sequence>
<dbReference type="Proteomes" id="UP000438699">
    <property type="component" value="Unassembled WGS sequence"/>
</dbReference>
<dbReference type="PROSITE" id="PS51257">
    <property type="entry name" value="PROKAR_LIPOPROTEIN"/>
    <property type="match status" value="1"/>
</dbReference>
<comment type="caution">
    <text evidence="2">The sequence shown here is derived from an EMBL/GenBank/DDBJ whole genome shotgun (WGS) entry which is preliminary data.</text>
</comment>
<keyword evidence="3" id="KW-1185">Reference proteome</keyword>
<evidence type="ECO:0000313" key="3">
    <source>
        <dbReference type="Proteomes" id="UP000438699"/>
    </source>
</evidence>
<feature type="signal peptide" evidence="1">
    <location>
        <begin position="1"/>
        <end position="20"/>
    </location>
</feature>
<feature type="chain" id="PRO_5026814953" description="Lipoprotein" evidence="1">
    <location>
        <begin position="21"/>
        <end position="186"/>
    </location>
</feature>
<evidence type="ECO:0000313" key="2">
    <source>
        <dbReference type="EMBL" id="KAB1441678.1"/>
    </source>
</evidence>
<dbReference type="OrthoDB" id="5458763at2"/>